<gene>
    <name evidence="1" type="ORF">HMPREF1535_03065</name>
</gene>
<dbReference type="HOGENOM" id="CLU_1990480_0_0_10"/>
<dbReference type="InterPro" id="IPR014710">
    <property type="entry name" value="RmlC-like_jellyroll"/>
</dbReference>
<dbReference type="EMBL" id="AQHV01000014">
    <property type="protein sequence ID" value="KKB53524.1"/>
    <property type="molecule type" value="Genomic_DNA"/>
</dbReference>
<dbReference type="Proteomes" id="UP000033047">
    <property type="component" value="Unassembled WGS sequence"/>
</dbReference>
<dbReference type="PATRIC" id="fig|927665.4.peg.3152"/>
<comment type="caution">
    <text evidence="1">The sequence shown here is derived from an EMBL/GenBank/DDBJ whole genome shotgun (WGS) entry which is preliminary data.</text>
</comment>
<dbReference type="InterPro" id="IPR018490">
    <property type="entry name" value="cNMP-bd_dom_sf"/>
</dbReference>
<dbReference type="Gene3D" id="2.60.120.10">
    <property type="entry name" value="Jelly Rolls"/>
    <property type="match status" value="1"/>
</dbReference>
<name>A0A0F5J6X3_9BACT</name>
<dbReference type="SUPFAM" id="SSF51206">
    <property type="entry name" value="cAMP-binding domain-like"/>
    <property type="match status" value="1"/>
</dbReference>
<proteinExistence type="predicted"/>
<protein>
    <recommendedName>
        <fullName evidence="3">AraC-type arabinose-binding/dimerisation domain-containing protein</fullName>
    </recommendedName>
</protein>
<dbReference type="GeneID" id="69979583"/>
<evidence type="ECO:0000313" key="1">
    <source>
        <dbReference type="EMBL" id="KKB53524.1"/>
    </source>
</evidence>
<evidence type="ECO:0000313" key="2">
    <source>
        <dbReference type="Proteomes" id="UP000033047"/>
    </source>
</evidence>
<sequence>MKNFINQFECKEVKAGEVVYDTEQMGNILLFVTTGKLLICSKTATPVVEVDEGYFVLLPTEKRHIITAITDAQTVLMHAGTLSTMITEDPEWNPERPVVLPTFPSLAKTLFLLESYQKEKRSNIN</sequence>
<evidence type="ECO:0008006" key="3">
    <source>
        <dbReference type="Google" id="ProtNLM"/>
    </source>
</evidence>
<accession>A0A0F5J6X3</accession>
<dbReference type="STRING" id="927665.HMPREF1535_03065"/>
<organism evidence="1 2">
    <name type="scientific">Parabacteroides goldsteinii DSM 19448 = WAL 12034</name>
    <dbReference type="NCBI Taxonomy" id="927665"/>
    <lineage>
        <taxon>Bacteria</taxon>
        <taxon>Pseudomonadati</taxon>
        <taxon>Bacteroidota</taxon>
        <taxon>Bacteroidia</taxon>
        <taxon>Bacteroidales</taxon>
        <taxon>Tannerellaceae</taxon>
        <taxon>Parabacteroides</taxon>
    </lineage>
</organism>
<reference evidence="1 2" key="1">
    <citation type="submission" date="2013-04" db="EMBL/GenBank/DDBJ databases">
        <title>The Genome Sequence of Parabacteroides goldsteinii DSM 19448.</title>
        <authorList>
            <consortium name="The Broad Institute Genomics Platform"/>
            <person name="Earl A."/>
            <person name="Ward D."/>
            <person name="Feldgarden M."/>
            <person name="Gevers D."/>
            <person name="Martens E."/>
            <person name="Sakamoto M."/>
            <person name="Benno Y."/>
            <person name="Song Y."/>
            <person name="Liu C."/>
            <person name="Lee J."/>
            <person name="Bolanos M."/>
            <person name="Vaisanen M.L."/>
            <person name="Finegold S.M."/>
            <person name="Walker B."/>
            <person name="Young S."/>
            <person name="Zeng Q."/>
            <person name="Gargeya S."/>
            <person name="Fitzgerald M."/>
            <person name="Haas B."/>
            <person name="Abouelleil A."/>
            <person name="Allen A.W."/>
            <person name="Alvarado L."/>
            <person name="Arachchi H.M."/>
            <person name="Berlin A.M."/>
            <person name="Chapman S.B."/>
            <person name="Gainer-Dewar J."/>
            <person name="Goldberg J."/>
            <person name="Griggs A."/>
            <person name="Gujja S."/>
            <person name="Hansen M."/>
            <person name="Howarth C."/>
            <person name="Imamovic A."/>
            <person name="Ireland A."/>
            <person name="Larimer J."/>
            <person name="McCowan C."/>
            <person name="Murphy C."/>
            <person name="Pearson M."/>
            <person name="Poon T.W."/>
            <person name="Priest M."/>
            <person name="Roberts A."/>
            <person name="Saif S."/>
            <person name="Shea T."/>
            <person name="Sisk P."/>
            <person name="Sykes S."/>
            <person name="Wortman J."/>
            <person name="Nusbaum C."/>
            <person name="Birren B."/>
        </authorList>
    </citation>
    <scope>NUCLEOTIDE SEQUENCE [LARGE SCALE GENOMIC DNA]</scope>
    <source>
        <strain evidence="1 2">DSM 19448</strain>
    </source>
</reference>
<dbReference type="RefSeq" id="WP_007652871.1">
    <property type="nucleotide sequence ID" value="NZ_KQ033913.1"/>
</dbReference>
<dbReference type="AlphaFoldDB" id="A0A0F5J6X3"/>